<dbReference type="Proteomes" id="UP000183760">
    <property type="component" value="Unassembled WGS sequence"/>
</dbReference>
<evidence type="ECO:0000313" key="4">
    <source>
        <dbReference type="Proteomes" id="UP000183760"/>
    </source>
</evidence>
<evidence type="ECO:0000256" key="1">
    <source>
        <dbReference type="SAM" id="SignalP"/>
    </source>
</evidence>
<dbReference type="PROSITE" id="PS51257">
    <property type="entry name" value="PROKAR_LIPOPROTEIN"/>
    <property type="match status" value="1"/>
</dbReference>
<keyword evidence="1" id="KW-0732">Signal</keyword>
<evidence type="ECO:0000313" key="2">
    <source>
        <dbReference type="EMBL" id="GEN10295.1"/>
    </source>
</evidence>
<organism evidence="2 5">
    <name type="scientific">Myxococcus fulvus</name>
    <dbReference type="NCBI Taxonomy" id="33"/>
    <lineage>
        <taxon>Bacteria</taxon>
        <taxon>Pseudomonadati</taxon>
        <taxon>Myxococcota</taxon>
        <taxon>Myxococcia</taxon>
        <taxon>Myxococcales</taxon>
        <taxon>Cystobacterineae</taxon>
        <taxon>Myxococcaceae</taxon>
        <taxon>Myxococcus</taxon>
    </lineage>
</organism>
<proteinExistence type="predicted"/>
<gene>
    <name evidence="2" type="ORF">MFU01_53320</name>
    <name evidence="3" type="ORF">SAMN05443572_110102</name>
</gene>
<evidence type="ECO:0000313" key="5">
    <source>
        <dbReference type="Proteomes" id="UP000321514"/>
    </source>
</evidence>
<feature type="signal peptide" evidence="1">
    <location>
        <begin position="1"/>
        <end position="26"/>
    </location>
</feature>
<dbReference type="EMBL" id="FOIB01000010">
    <property type="protein sequence ID" value="SEU34669.1"/>
    <property type="molecule type" value="Genomic_DNA"/>
</dbReference>
<name>A0A511T814_MYXFU</name>
<comment type="caution">
    <text evidence="2">The sequence shown here is derived from an EMBL/GenBank/DDBJ whole genome shotgun (WGS) entry which is preliminary data.</text>
</comment>
<dbReference type="OrthoDB" id="280897at2"/>
<dbReference type="EMBL" id="BJXR01000038">
    <property type="protein sequence ID" value="GEN10295.1"/>
    <property type="molecule type" value="Genomic_DNA"/>
</dbReference>
<dbReference type="Proteomes" id="UP000321514">
    <property type="component" value="Unassembled WGS sequence"/>
</dbReference>
<sequence>MRVVSAFAGKLLVGGVLACAAIIACATSSPNPGPIGSTDAPPLPQACNPDPTCPGSTCATAINPALAVVPANACPRFGEFQSDVDVYSWNTFIALNWPANPSSCTANTQTSILSGQGPTVWETYPDDLDMFVPPGSKPGAWCSFNTPAAFETKLRQRTKLLEPGRLQALNTGVHKLLLSTSKASAAIGEKLPDIEQAVGGPLTDQNGRFVRYEKRLNQDEYNYLITNNLWNAAGQKGVTISFPTGANQNPGPCNGKPCGPVGAMEVKASWKVLSPQEISGKRFFMRQAWVFNDDAGDPSPGANPVTVGLVGLHIIHKTDTQQTWFWSTFEHVDNTTSSFFNPHCTGNCTPNTQTAKAPYTELAPDGGPLNAPVQVTRTTPIQADAGLNAYYRALLKGSVWENYQLISTQWATGGAPQGTPPVLANTTMETYIQSTASCLGCHGQAPKASGDGSADFSFLLMEAQ</sequence>
<dbReference type="STRING" id="1334629.MFUL124B02_13850"/>
<evidence type="ECO:0000313" key="3">
    <source>
        <dbReference type="EMBL" id="SEU34669.1"/>
    </source>
</evidence>
<protein>
    <recommendedName>
        <fullName evidence="6">Cytochrome c family protein</fullName>
    </recommendedName>
</protein>
<accession>A0A511T814</accession>
<dbReference type="AlphaFoldDB" id="A0A511T814"/>
<dbReference type="RefSeq" id="WP_074957739.1">
    <property type="nucleotide sequence ID" value="NZ_BJXR01000038.1"/>
</dbReference>
<evidence type="ECO:0008006" key="6">
    <source>
        <dbReference type="Google" id="ProtNLM"/>
    </source>
</evidence>
<feature type="chain" id="PRO_5023099528" description="Cytochrome c family protein" evidence="1">
    <location>
        <begin position="27"/>
        <end position="464"/>
    </location>
</feature>
<reference evidence="2 5" key="2">
    <citation type="submission" date="2019-07" db="EMBL/GenBank/DDBJ databases">
        <title>Whole genome shotgun sequence of Myxococcus fulvus NBRC 100333.</title>
        <authorList>
            <person name="Hosoyama A."/>
            <person name="Uohara A."/>
            <person name="Ohji S."/>
            <person name="Ichikawa N."/>
        </authorList>
    </citation>
    <scope>NUCLEOTIDE SEQUENCE [LARGE SCALE GENOMIC DNA]</scope>
    <source>
        <strain evidence="2 5">NBRC 100333</strain>
    </source>
</reference>
<keyword evidence="4" id="KW-1185">Reference proteome</keyword>
<reference evidence="3 4" key="1">
    <citation type="submission" date="2016-10" db="EMBL/GenBank/DDBJ databases">
        <authorList>
            <person name="Varghese N."/>
            <person name="Submissions S."/>
        </authorList>
    </citation>
    <scope>NUCLEOTIDE SEQUENCE [LARGE SCALE GENOMIC DNA]</scope>
    <source>
        <strain evidence="3 4">DSM 16525</strain>
    </source>
</reference>